<dbReference type="GO" id="GO:0032991">
    <property type="term" value="C:protein-containing complex"/>
    <property type="evidence" value="ECO:0007669"/>
    <property type="project" value="TreeGrafter"/>
</dbReference>
<accession>A0AAE1HMZ9</accession>
<protein>
    <submittedName>
        <fullName evidence="4">Protein-lysine N-methyltransferase EEF2KMT</fullName>
    </submittedName>
</protein>
<dbReference type="PANTHER" id="PTHR14614:SF130">
    <property type="entry name" value="PROTEIN-LYSINE N-METHYLTRANSFERASE EEF2KMT"/>
    <property type="match status" value="1"/>
</dbReference>
<dbReference type="InterPro" id="IPR019410">
    <property type="entry name" value="Methyltransf_16"/>
</dbReference>
<feature type="domain" description="FAM86 N-terminal" evidence="3">
    <location>
        <begin position="12"/>
        <end position="98"/>
    </location>
</feature>
<dbReference type="Pfam" id="PF14904">
    <property type="entry name" value="FAM86"/>
    <property type="match status" value="1"/>
</dbReference>
<keyword evidence="2" id="KW-0808">Transferase</keyword>
<keyword evidence="5" id="KW-1185">Reference proteome</keyword>
<evidence type="ECO:0000256" key="1">
    <source>
        <dbReference type="ARBA" id="ARBA00005511"/>
    </source>
</evidence>
<proteinExistence type="inferred from homology"/>
<dbReference type="PANTHER" id="PTHR14614">
    <property type="entry name" value="HEPATOCELLULAR CARCINOMA-ASSOCIATED ANTIGEN"/>
    <property type="match status" value="1"/>
</dbReference>
<dbReference type="InterPro" id="IPR029063">
    <property type="entry name" value="SAM-dependent_MTases_sf"/>
</dbReference>
<evidence type="ECO:0000313" key="4">
    <source>
        <dbReference type="EMBL" id="KAK3924324.1"/>
    </source>
</evidence>
<reference evidence="4" key="2">
    <citation type="journal article" date="2023" name="BMC Genomics">
        <title>Pest status, molecular evolution, and epigenetic factors derived from the genome assembly of Frankliniella fusca, a thysanopteran phytovirus vector.</title>
        <authorList>
            <person name="Catto M.A."/>
            <person name="Labadie P.E."/>
            <person name="Jacobson A.L."/>
            <person name="Kennedy G.G."/>
            <person name="Srinivasan R."/>
            <person name="Hunt B.G."/>
        </authorList>
    </citation>
    <scope>NUCLEOTIDE SEQUENCE</scope>
    <source>
        <strain evidence="4">PL_HMW_Pooled</strain>
    </source>
</reference>
<dbReference type="Pfam" id="PF10294">
    <property type="entry name" value="Methyltransf_16"/>
    <property type="match status" value="2"/>
</dbReference>
<dbReference type="Proteomes" id="UP001219518">
    <property type="component" value="Unassembled WGS sequence"/>
</dbReference>
<reference evidence="4" key="1">
    <citation type="submission" date="2021-07" db="EMBL/GenBank/DDBJ databases">
        <authorList>
            <person name="Catto M.A."/>
            <person name="Jacobson A."/>
            <person name="Kennedy G."/>
            <person name="Labadie P."/>
            <person name="Hunt B.G."/>
            <person name="Srinivasan R."/>
        </authorList>
    </citation>
    <scope>NUCLEOTIDE SEQUENCE</scope>
    <source>
        <strain evidence="4">PL_HMW_Pooled</strain>
        <tissue evidence="4">Head</tissue>
    </source>
</reference>
<sequence length="342" mass="38099">MICNPVTMLNAMQKISQQFLSGFSVSKMDFSDVIHDLTNSTFGETNQDAILSLTINHPLVVQYPLKMEYQQSFLRKLIRELEATGAEISGNLYKRHVEILQNSNGEKVFRHFPLFDGSIITVRDSISIVSGGTTGLYVWQAAHVLINWCFNNKELLANSSILELGSGAGLCGIAVSLLCSPGHYMFSDCHPTVMSALIENIKINNGVEYPETKSDHNLPPLNDRIMWYGNLKDSRISIAHLPWEDIVDEHFAPSIAPNFVIASDVVYDPSLFEPLSKTLKEFVTCGSQVILACTERNSKTLQEFIRALESLHLTVMDDATPKPSIMPVSDDWVVKIFKVSSA</sequence>
<dbReference type="EMBL" id="JAHWGI010001172">
    <property type="protein sequence ID" value="KAK3924324.1"/>
    <property type="molecule type" value="Genomic_DNA"/>
</dbReference>
<dbReference type="SUPFAM" id="SSF53335">
    <property type="entry name" value="S-adenosyl-L-methionine-dependent methyltransferases"/>
    <property type="match status" value="1"/>
</dbReference>
<comment type="similarity">
    <text evidence="1">Belongs to the class I-like SAM-binding methyltransferase superfamily. EEF2KMT family.</text>
</comment>
<name>A0AAE1HMZ9_9NEOP</name>
<evidence type="ECO:0000256" key="2">
    <source>
        <dbReference type="ARBA" id="ARBA00022679"/>
    </source>
</evidence>
<comment type="caution">
    <text evidence="4">The sequence shown here is derived from an EMBL/GenBank/DDBJ whole genome shotgun (WGS) entry which is preliminary data.</text>
</comment>
<dbReference type="Gene3D" id="3.40.50.150">
    <property type="entry name" value="Vaccinia Virus protein VP39"/>
    <property type="match status" value="1"/>
</dbReference>
<dbReference type="AlphaFoldDB" id="A0AAE1HMZ9"/>
<dbReference type="InterPro" id="IPR029426">
    <property type="entry name" value="FAM86_N"/>
</dbReference>
<gene>
    <name evidence="4" type="ORF">KUF71_012291</name>
</gene>
<evidence type="ECO:0000259" key="3">
    <source>
        <dbReference type="Pfam" id="PF14904"/>
    </source>
</evidence>
<dbReference type="GO" id="GO:0016740">
    <property type="term" value="F:transferase activity"/>
    <property type="evidence" value="ECO:0007669"/>
    <property type="project" value="UniProtKB-KW"/>
</dbReference>
<organism evidence="4 5">
    <name type="scientific">Frankliniella fusca</name>
    <dbReference type="NCBI Taxonomy" id="407009"/>
    <lineage>
        <taxon>Eukaryota</taxon>
        <taxon>Metazoa</taxon>
        <taxon>Ecdysozoa</taxon>
        <taxon>Arthropoda</taxon>
        <taxon>Hexapoda</taxon>
        <taxon>Insecta</taxon>
        <taxon>Pterygota</taxon>
        <taxon>Neoptera</taxon>
        <taxon>Paraneoptera</taxon>
        <taxon>Thysanoptera</taxon>
        <taxon>Terebrantia</taxon>
        <taxon>Thripoidea</taxon>
        <taxon>Thripidae</taxon>
        <taxon>Frankliniella</taxon>
    </lineage>
</organism>
<evidence type="ECO:0000313" key="5">
    <source>
        <dbReference type="Proteomes" id="UP001219518"/>
    </source>
</evidence>